<dbReference type="SUPFAM" id="SSF82649">
    <property type="entry name" value="SufE/NifU"/>
    <property type="match status" value="1"/>
</dbReference>
<keyword evidence="4" id="KW-1185">Reference proteome</keyword>
<gene>
    <name evidence="3" type="ORF">CBW65_11775</name>
</gene>
<evidence type="ECO:0000256" key="1">
    <source>
        <dbReference type="ARBA" id="ARBA00006420"/>
    </source>
</evidence>
<dbReference type="OrthoDB" id="9804157at2"/>
<dbReference type="GO" id="GO:0051536">
    <property type="term" value="F:iron-sulfur cluster binding"/>
    <property type="evidence" value="ECO:0007669"/>
    <property type="project" value="InterPro"/>
</dbReference>
<evidence type="ECO:0000313" key="3">
    <source>
        <dbReference type="EMBL" id="ARU61615.1"/>
    </source>
</evidence>
<name>A0A1Y0IQ78_9BACL</name>
<evidence type="ECO:0000313" key="4">
    <source>
        <dbReference type="Proteomes" id="UP000195437"/>
    </source>
</evidence>
<accession>A0A1Y0IQ78</accession>
<sequence>MNLAELYRQVILDHSQQPRNFRVQDGVVGVKLKNPTCGDDVTLYLTIHNGLVQAASFQGTGCSISIASASMLTEAVQGQPLADVLLLDEEFRKLVQGQQADGERLGDLEVFAGVARFPARVKCATLVWNALLQALQEGEGHLDE</sequence>
<evidence type="ECO:0000259" key="2">
    <source>
        <dbReference type="Pfam" id="PF01592"/>
    </source>
</evidence>
<dbReference type="GO" id="GO:0016226">
    <property type="term" value="P:iron-sulfur cluster assembly"/>
    <property type="evidence" value="ECO:0007669"/>
    <property type="project" value="InterPro"/>
</dbReference>
<dbReference type="PANTHER" id="PTHR10093">
    <property type="entry name" value="IRON-SULFUR CLUSTER ASSEMBLY ENZYME NIFU HOMOLOG"/>
    <property type="match status" value="1"/>
</dbReference>
<dbReference type="FunFam" id="3.90.1010.10:FF:000002">
    <property type="entry name" value="Iron-sulfur cluster assembly scaffold protein NifU"/>
    <property type="match status" value="1"/>
</dbReference>
<dbReference type="KEGG" id="tum:CBW65_11775"/>
<organism evidence="3 4">
    <name type="scientific">Tumebacillus avium</name>
    <dbReference type="NCBI Taxonomy" id="1903704"/>
    <lineage>
        <taxon>Bacteria</taxon>
        <taxon>Bacillati</taxon>
        <taxon>Bacillota</taxon>
        <taxon>Bacilli</taxon>
        <taxon>Bacillales</taxon>
        <taxon>Alicyclobacillaceae</taxon>
        <taxon>Tumebacillus</taxon>
    </lineage>
</organism>
<feature type="domain" description="NIF system FeS cluster assembly NifU N-terminal" evidence="2">
    <location>
        <begin position="7"/>
        <end position="123"/>
    </location>
</feature>
<comment type="similarity">
    <text evidence="1">Belongs to the NifU family.</text>
</comment>
<dbReference type="Pfam" id="PF01592">
    <property type="entry name" value="NifU_N"/>
    <property type="match status" value="1"/>
</dbReference>
<reference evidence="4" key="1">
    <citation type="submission" date="2017-05" db="EMBL/GenBank/DDBJ databases">
        <authorList>
            <person name="Sung H."/>
        </authorList>
    </citation>
    <scope>NUCLEOTIDE SEQUENCE [LARGE SCALE GENOMIC DNA]</scope>
    <source>
        <strain evidence="4">AR23208</strain>
    </source>
</reference>
<dbReference type="GO" id="GO:0005506">
    <property type="term" value="F:iron ion binding"/>
    <property type="evidence" value="ECO:0007669"/>
    <property type="project" value="InterPro"/>
</dbReference>
<proteinExistence type="inferred from homology"/>
<dbReference type="Proteomes" id="UP000195437">
    <property type="component" value="Chromosome"/>
</dbReference>
<dbReference type="NCBIfam" id="TIGR01994">
    <property type="entry name" value="SUF_scaf_2"/>
    <property type="match status" value="1"/>
</dbReference>
<dbReference type="Gene3D" id="3.90.1010.10">
    <property type="match status" value="1"/>
</dbReference>
<dbReference type="EMBL" id="CP021434">
    <property type="protein sequence ID" value="ARU61615.1"/>
    <property type="molecule type" value="Genomic_DNA"/>
</dbReference>
<dbReference type="InterPro" id="IPR002871">
    <property type="entry name" value="NIF_FeS_clus_asmbl_NifU_N"/>
</dbReference>
<protein>
    <submittedName>
        <fullName evidence="3">SUF system NifU family Fe-S cluster assembly protein</fullName>
    </submittedName>
</protein>
<dbReference type="CDD" id="cd06664">
    <property type="entry name" value="IscU_like"/>
    <property type="match status" value="1"/>
</dbReference>
<dbReference type="AlphaFoldDB" id="A0A1Y0IQ78"/>
<dbReference type="RefSeq" id="WP_087456994.1">
    <property type="nucleotide sequence ID" value="NZ_CP021434.1"/>
</dbReference>